<dbReference type="Gene3D" id="1.25.40.10">
    <property type="entry name" value="Tetratricopeptide repeat domain"/>
    <property type="match status" value="1"/>
</dbReference>
<accession>A0A2S0MA61</accession>
<dbReference type="EMBL" id="JABBJH010000002">
    <property type="protein sequence ID" value="NMK38267.1"/>
    <property type="molecule type" value="Genomic_DNA"/>
</dbReference>
<protein>
    <submittedName>
        <fullName evidence="2">Sel1 repeat family protein</fullName>
    </submittedName>
</protein>
<sequence>MYLLGQCYEQGKGVKQDYAKAKSLYEKAAQRTDHVGAPAMVYLGDMYAKGLGVAADTAKAKAWYQKAAATGNLDAIEALKAMG</sequence>
<evidence type="ECO:0000313" key="2">
    <source>
        <dbReference type="EMBL" id="NMK38267.1"/>
    </source>
</evidence>
<organism evidence="1 3">
    <name type="scientific">Megasphaera elsdenii</name>
    <dbReference type="NCBI Taxonomy" id="907"/>
    <lineage>
        <taxon>Bacteria</taxon>
        <taxon>Bacillati</taxon>
        <taxon>Bacillota</taxon>
        <taxon>Negativicutes</taxon>
        <taxon>Veillonellales</taxon>
        <taxon>Veillonellaceae</taxon>
        <taxon>Megasphaera</taxon>
    </lineage>
</organism>
<dbReference type="PANTHER" id="PTHR43628:SF1">
    <property type="entry name" value="CHITIN SYNTHASE REGULATORY FACTOR 2-RELATED"/>
    <property type="match status" value="1"/>
</dbReference>
<proteinExistence type="predicted"/>
<name>A0A2S0MA61_MEGEL</name>
<dbReference type="SUPFAM" id="SSF81901">
    <property type="entry name" value="HCP-like"/>
    <property type="match status" value="1"/>
</dbReference>
<reference evidence="1 3" key="1">
    <citation type="journal article" date="2018" name="Genome Announc.">
        <title>Complete genomes of two Megasphaera elsdenii strains, NCIMB 702410 and ATCC 25940.</title>
        <authorList>
            <person name="Hatmaker E.A."/>
            <person name="O'Dell K."/>
            <person name="Riley L.A."/>
            <person name="Klingeman D.M."/>
            <person name="Guss A.M."/>
        </authorList>
    </citation>
    <scope>NUCLEOTIDE SEQUENCE [LARGE SCALE GENOMIC DNA]</scope>
    <source>
        <strain evidence="1 3">NCIMB702410</strain>
    </source>
</reference>
<dbReference type="Proteomes" id="UP000536773">
    <property type="component" value="Unassembled WGS sequence"/>
</dbReference>
<evidence type="ECO:0000313" key="4">
    <source>
        <dbReference type="Proteomes" id="UP000536773"/>
    </source>
</evidence>
<gene>
    <name evidence="1" type="ORF">C6Y28_00295</name>
    <name evidence="2" type="ORF">HG933_02470</name>
</gene>
<evidence type="ECO:0000313" key="1">
    <source>
        <dbReference type="EMBL" id="AVO28317.1"/>
    </source>
</evidence>
<dbReference type="SMART" id="SM00671">
    <property type="entry name" value="SEL1"/>
    <property type="match status" value="2"/>
</dbReference>
<dbReference type="EMBL" id="CP027569">
    <property type="protein sequence ID" value="AVO28317.1"/>
    <property type="molecule type" value="Genomic_DNA"/>
</dbReference>
<reference evidence="2 4" key="2">
    <citation type="submission" date="2020-04" db="EMBL/GenBank/DDBJ databases">
        <authorList>
            <person name="Hitch T.C.A."/>
            <person name="Wylensek D."/>
            <person name="Clavel T."/>
        </authorList>
    </citation>
    <scope>NUCLEOTIDE SEQUENCE [LARGE SCALE GENOMIC DNA]</scope>
    <source>
        <strain evidence="2 4">WCA-386-APC-2A</strain>
    </source>
</reference>
<dbReference type="OrthoDB" id="9777383at2"/>
<dbReference type="InterPro" id="IPR052945">
    <property type="entry name" value="Mitotic_Regulator"/>
</dbReference>
<dbReference type="PANTHER" id="PTHR43628">
    <property type="entry name" value="ACTIVATOR OF C KINASE PROTEIN 1-RELATED"/>
    <property type="match status" value="1"/>
</dbReference>
<dbReference type="AlphaFoldDB" id="A0A2S0MA61"/>
<dbReference type="InterPro" id="IPR006597">
    <property type="entry name" value="Sel1-like"/>
</dbReference>
<evidence type="ECO:0000313" key="3">
    <source>
        <dbReference type="Proteomes" id="UP000238358"/>
    </source>
</evidence>
<dbReference type="Pfam" id="PF08238">
    <property type="entry name" value="Sel1"/>
    <property type="match status" value="2"/>
</dbReference>
<dbReference type="InterPro" id="IPR011990">
    <property type="entry name" value="TPR-like_helical_dom_sf"/>
</dbReference>
<dbReference type="Proteomes" id="UP000238358">
    <property type="component" value="Chromosome"/>
</dbReference>